<dbReference type="InterPro" id="IPR010235">
    <property type="entry name" value="HepT"/>
</dbReference>
<dbReference type="OrthoDB" id="9810452at2"/>
<dbReference type="Gene3D" id="1.20.120.330">
    <property type="entry name" value="Nucleotidyltransferases domain 2"/>
    <property type="match status" value="1"/>
</dbReference>
<proteinExistence type="predicted"/>
<dbReference type="SUPFAM" id="SSF81593">
    <property type="entry name" value="Nucleotidyltransferase substrate binding subunit/domain"/>
    <property type="match status" value="1"/>
</dbReference>
<dbReference type="Proteomes" id="UP000295763">
    <property type="component" value="Unassembled WGS sequence"/>
</dbReference>
<dbReference type="NCBIfam" id="TIGR01987">
    <property type="entry name" value="HI0074"/>
    <property type="match status" value="1"/>
</dbReference>
<accession>A0A4R2THB2</accession>
<dbReference type="Pfam" id="PF08780">
    <property type="entry name" value="NTase_sub_bind"/>
    <property type="match status" value="1"/>
</dbReference>
<keyword evidence="2" id="KW-1185">Reference proteome</keyword>
<keyword evidence="1" id="KW-0808">Transferase</keyword>
<comment type="caution">
    <text evidence="1">The sequence shown here is derived from an EMBL/GenBank/DDBJ whole genome shotgun (WGS) entry which is preliminary data.</text>
</comment>
<protein>
    <submittedName>
        <fullName evidence="1">Nucleotidyltransferase substrate binding protein (TIGR01987 family)</fullName>
    </submittedName>
</protein>
<dbReference type="GO" id="GO:0016740">
    <property type="term" value="F:transferase activity"/>
    <property type="evidence" value="ECO:0007669"/>
    <property type="project" value="UniProtKB-KW"/>
</dbReference>
<evidence type="ECO:0000313" key="2">
    <source>
        <dbReference type="Proteomes" id="UP000295763"/>
    </source>
</evidence>
<sequence length="130" mass="15497">MLDITPLKNVVLRLDEGLKRYQSDISDTQIRDGLIQRFEFTYELSHKMLKRYLESVSPTPDLFDKISFQELIRRANEQDLLLGNWTDWRQYREIRSRTGHTYDENIAVEVVADIPKFLTEAIYLTEKLEK</sequence>
<evidence type="ECO:0000313" key="1">
    <source>
        <dbReference type="EMBL" id="TCP96588.1"/>
    </source>
</evidence>
<name>A0A4R2THB2_9PAST</name>
<dbReference type="AlphaFoldDB" id="A0A4R2THB2"/>
<reference evidence="1 2" key="1">
    <citation type="submission" date="2019-03" db="EMBL/GenBank/DDBJ databases">
        <title>Genomic Encyclopedia of Type Strains, Phase IV (KMG-IV): sequencing the most valuable type-strain genomes for metagenomic binning, comparative biology and taxonomic classification.</title>
        <authorList>
            <person name="Goeker M."/>
        </authorList>
    </citation>
    <scope>NUCLEOTIDE SEQUENCE [LARGE SCALE GENOMIC DNA]</scope>
    <source>
        <strain evidence="1 2">DSM 28404</strain>
    </source>
</reference>
<gene>
    <name evidence="1" type="ORF">EDC44_104121</name>
</gene>
<dbReference type="EMBL" id="SLYB01000004">
    <property type="protein sequence ID" value="TCP96588.1"/>
    <property type="molecule type" value="Genomic_DNA"/>
</dbReference>
<dbReference type="RefSeq" id="WP_131975339.1">
    <property type="nucleotide sequence ID" value="NZ_SLYB01000004.1"/>
</dbReference>
<organism evidence="1 2">
    <name type="scientific">Cricetibacter osteomyelitidis</name>
    <dbReference type="NCBI Taxonomy" id="1521931"/>
    <lineage>
        <taxon>Bacteria</taxon>
        <taxon>Pseudomonadati</taxon>
        <taxon>Pseudomonadota</taxon>
        <taxon>Gammaproteobacteria</taxon>
        <taxon>Pasteurellales</taxon>
        <taxon>Pasteurellaceae</taxon>
        <taxon>Cricetibacter</taxon>
    </lineage>
</organism>